<evidence type="ECO:0000256" key="1">
    <source>
        <dbReference type="SAM" id="Phobius"/>
    </source>
</evidence>
<keyword evidence="1" id="KW-0472">Membrane</keyword>
<dbReference type="AlphaFoldDB" id="A0A1I8JED1"/>
<dbReference type="Proteomes" id="UP000095280">
    <property type="component" value="Unplaced"/>
</dbReference>
<protein>
    <submittedName>
        <fullName evidence="3">DUF3395 domain-containing protein</fullName>
    </submittedName>
</protein>
<name>A0A1I8JED1_9PLAT</name>
<keyword evidence="1" id="KW-0812">Transmembrane</keyword>
<organism evidence="2 3">
    <name type="scientific">Macrostomum lignano</name>
    <dbReference type="NCBI Taxonomy" id="282301"/>
    <lineage>
        <taxon>Eukaryota</taxon>
        <taxon>Metazoa</taxon>
        <taxon>Spiralia</taxon>
        <taxon>Lophotrochozoa</taxon>
        <taxon>Platyhelminthes</taxon>
        <taxon>Rhabditophora</taxon>
        <taxon>Macrostomorpha</taxon>
        <taxon>Macrostomida</taxon>
        <taxon>Macrostomidae</taxon>
        <taxon>Macrostomum</taxon>
    </lineage>
</organism>
<keyword evidence="1" id="KW-1133">Transmembrane helix</keyword>
<accession>A0A1I8JED1</accession>
<evidence type="ECO:0000313" key="2">
    <source>
        <dbReference type="Proteomes" id="UP000095280"/>
    </source>
</evidence>
<keyword evidence="2" id="KW-1185">Reference proteome</keyword>
<evidence type="ECO:0000313" key="3">
    <source>
        <dbReference type="WBParaSite" id="maker-uti_cns_0047319-snap-gene-0.7-mRNA-1"/>
    </source>
</evidence>
<reference evidence="3" key="1">
    <citation type="submission" date="2016-11" db="UniProtKB">
        <authorList>
            <consortium name="WormBaseParasite"/>
        </authorList>
    </citation>
    <scope>IDENTIFICATION</scope>
</reference>
<feature type="transmembrane region" description="Helical" evidence="1">
    <location>
        <begin position="61"/>
        <end position="79"/>
    </location>
</feature>
<dbReference type="WBParaSite" id="maker-uti_cns_0047319-snap-gene-0.7-mRNA-1">
    <property type="protein sequence ID" value="maker-uti_cns_0047319-snap-gene-0.7-mRNA-1"/>
    <property type="gene ID" value="maker-uti_cns_0047319-snap-gene-0.7"/>
</dbReference>
<proteinExistence type="predicted"/>
<sequence>PAVPLHTDRTRACVKSTATPPFPAIVQAYSRPIVLHTATLLFPSKSLVQFPLERPTFDETVLLPTLIFYGLAIASYNWIRENCQKELHCLLECNTPTICLPVWSPEPCPGTGSLRDAARAAGLNFKQVRFARGKSRAEMGQSGSSELRISQEADAATFASGSSSSDPSVSSPAAAQLRWLRASRAGRGSLMAEWRWFQDVEPTGRCHLLFLRSDAPRPGQAGRMRRV</sequence>